<dbReference type="EMBL" id="WXWW01000149">
    <property type="protein sequence ID" value="NAW65499.1"/>
    <property type="molecule type" value="Genomic_DNA"/>
</dbReference>
<name>A0A7X4WB70_9GAMM</name>
<protein>
    <submittedName>
        <fullName evidence="4">DUF4880 domain-containing protein</fullName>
    </submittedName>
</protein>
<accession>A0A7X4WB70</accession>
<dbReference type="PIRSF" id="PIRSF018266">
    <property type="entry name" value="FecR"/>
    <property type="match status" value="1"/>
</dbReference>
<evidence type="ECO:0000256" key="1">
    <source>
        <dbReference type="SAM" id="Phobius"/>
    </source>
</evidence>
<dbReference type="AlphaFoldDB" id="A0A7X4WB70"/>
<comment type="caution">
    <text evidence="4">The sequence shown here is derived from an EMBL/GenBank/DDBJ whole genome shotgun (WGS) entry which is preliminary data.</text>
</comment>
<feature type="transmembrane region" description="Helical" evidence="1">
    <location>
        <begin position="82"/>
        <end position="101"/>
    </location>
</feature>
<dbReference type="Pfam" id="PF04773">
    <property type="entry name" value="FecR"/>
    <property type="match status" value="1"/>
</dbReference>
<feature type="domain" description="FecR protein" evidence="2">
    <location>
        <begin position="109"/>
        <end position="200"/>
    </location>
</feature>
<dbReference type="Gene3D" id="2.60.120.1440">
    <property type="match status" value="1"/>
</dbReference>
<keyword evidence="1" id="KW-0812">Transmembrane</keyword>
<dbReference type="PANTHER" id="PTHR30273:SF2">
    <property type="entry name" value="PROTEIN FECR"/>
    <property type="match status" value="1"/>
</dbReference>
<gene>
    <name evidence="4" type="ORF">CAG72_09740</name>
</gene>
<dbReference type="InterPro" id="IPR006860">
    <property type="entry name" value="FecR"/>
</dbReference>
<keyword evidence="1" id="KW-1133">Transmembrane helix</keyword>
<evidence type="ECO:0000313" key="4">
    <source>
        <dbReference type="EMBL" id="NAW65499.1"/>
    </source>
</evidence>
<proteinExistence type="predicted"/>
<evidence type="ECO:0000313" key="5">
    <source>
        <dbReference type="Proteomes" id="UP000465712"/>
    </source>
</evidence>
<dbReference type="Pfam" id="PF16220">
    <property type="entry name" value="DUF4880"/>
    <property type="match status" value="1"/>
</dbReference>
<dbReference type="InterPro" id="IPR032623">
    <property type="entry name" value="FecR_N"/>
</dbReference>
<dbReference type="Gene3D" id="3.55.50.30">
    <property type="match status" value="1"/>
</dbReference>
<reference evidence="4 5" key="1">
    <citation type="submission" date="2017-05" db="EMBL/GenBank/DDBJ databases">
        <title>High clonality and local adaptation shapes Vibrionaceae linages within an endangered oasis.</title>
        <authorList>
            <person name="Vazquez-Rosas-Landa M."/>
        </authorList>
    </citation>
    <scope>NUCLEOTIDE SEQUENCE [LARGE SCALE GENOMIC DNA]</scope>
    <source>
        <strain evidence="4 5">P46_P4S1P180</strain>
    </source>
</reference>
<keyword evidence="1" id="KW-0472">Membrane</keyword>
<dbReference type="InterPro" id="IPR012373">
    <property type="entry name" value="Ferrdict_sens_TM"/>
</dbReference>
<sequence length="316" mass="35451">MTPQRISVESIRQASRWMARLWADDVTDDDKRAFAAWRTDHPDNESAWQQLTQLQGQFAALPRQASSRRILMARHGVSRRRLLSVAAMGLLTAGLVAVKVLHHTPRGQVYATAVGEIRQLTLSDGTQLVLNTDTEIYVDFNQHARHLTLEQGEVMIQSAHHLTPLTLTSMQGQVTPIGTRFSVRQLEGRTVVKVQEGKVRLSPAETKQPRLLSAGQWADFSEQAVSAVKALSEYDASWASHRLVARRMPLTTLINELSRYRTGVVRVDPQLAELSVTGVFDLDNPDQVLRQLETILPIQARFLTRYWVTVIPAPSP</sequence>
<feature type="domain" description="FecR N-terminal" evidence="3">
    <location>
        <begin position="12"/>
        <end position="54"/>
    </location>
</feature>
<dbReference type="GO" id="GO:0016989">
    <property type="term" value="F:sigma factor antagonist activity"/>
    <property type="evidence" value="ECO:0007669"/>
    <property type="project" value="TreeGrafter"/>
</dbReference>
<dbReference type="RefSeq" id="WP_161444573.1">
    <property type="nucleotide sequence ID" value="NZ_WXWW01000149.1"/>
</dbReference>
<evidence type="ECO:0000259" key="3">
    <source>
        <dbReference type="Pfam" id="PF16220"/>
    </source>
</evidence>
<dbReference type="Proteomes" id="UP000465712">
    <property type="component" value="Unassembled WGS sequence"/>
</dbReference>
<organism evidence="4 5">
    <name type="scientific">Photobacterium halotolerans</name>
    <dbReference type="NCBI Taxonomy" id="265726"/>
    <lineage>
        <taxon>Bacteria</taxon>
        <taxon>Pseudomonadati</taxon>
        <taxon>Pseudomonadota</taxon>
        <taxon>Gammaproteobacteria</taxon>
        <taxon>Vibrionales</taxon>
        <taxon>Vibrionaceae</taxon>
        <taxon>Photobacterium</taxon>
    </lineage>
</organism>
<evidence type="ECO:0000259" key="2">
    <source>
        <dbReference type="Pfam" id="PF04773"/>
    </source>
</evidence>
<dbReference type="PANTHER" id="PTHR30273">
    <property type="entry name" value="PERIPLASMIC SIGNAL SENSOR AND SIGMA FACTOR ACTIVATOR FECR-RELATED"/>
    <property type="match status" value="1"/>
</dbReference>